<accession>A0AAU9INY7</accession>
<sequence length="76" mass="9465">MRWKFSPSKKRLGQYSNRPNILMVIWLYEKEPAFQKSRILMFRHIKEDDDKLIEKTEYLIRLLMFWKVLSNYVKLL</sequence>
<dbReference type="AlphaFoldDB" id="A0AAU9INY7"/>
<comment type="caution">
    <text evidence="1">The sequence shown here is derived from an EMBL/GenBank/DDBJ whole genome shotgun (WGS) entry which is preliminary data.</text>
</comment>
<protein>
    <submittedName>
        <fullName evidence="1">Uncharacterized protein</fullName>
    </submittedName>
</protein>
<dbReference type="Proteomes" id="UP001162131">
    <property type="component" value="Unassembled WGS sequence"/>
</dbReference>
<reference evidence="1" key="1">
    <citation type="submission" date="2021-09" db="EMBL/GenBank/DDBJ databases">
        <authorList>
            <consortium name="AG Swart"/>
            <person name="Singh M."/>
            <person name="Singh A."/>
            <person name="Seah K."/>
            <person name="Emmerich C."/>
        </authorList>
    </citation>
    <scope>NUCLEOTIDE SEQUENCE</scope>
    <source>
        <strain evidence="1">ATCC30299</strain>
    </source>
</reference>
<keyword evidence="2" id="KW-1185">Reference proteome</keyword>
<evidence type="ECO:0000313" key="2">
    <source>
        <dbReference type="Proteomes" id="UP001162131"/>
    </source>
</evidence>
<dbReference type="EMBL" id="CAJZBQ010000013">
    <property type="protein sequence ID" value="CAG9314873.1"/>
    <property type="molecule type" value="Genomic_DNA"/>
</dbReference>
<proteinExistence type="predicted"/>
<gene>
    <name evidence="1" type="ORF">BSTOLATCC_MIC12658</name>
</gene>
<evidence type="ECO:0000313" key="1">
    <source>
        <dbReference type="EMBL" id="CAG9314873.1"/>
    </source>
</evidence>
<name>A0AAU9INY7_9CILI</name>
<organism evidence="1 2">
    <name type="scientific">Blepharisma stoltei</name>
    <dbReference type="NCBI Taxonomy" id="1481888"/>
    <lineage>
        <taxon>Eukaryota</taxon>
        <taxon>Sar</taxon>
        <taxon>Alveolata</taxon>
        <taxon>Ciliophora</taxon>
        <taxon>Postciliodesmatophora</taxon>
        <taxon>Heterotrichea</taxon>
        <taxon>Heterotrichida</taxon>
        <taxon>Blepharismidae</taxon>
        <taxon>Blepharisma</taxon>
    </lineage>
</organism>